<dbReference type="EMBL" id="BX284604">
    <property type="protein sequence ID" value="CAB05135.1"/>
    <property type="molecule type" value="Genomic_DNA"/>
</dbReference>
<evidence type="ECO:0000313" key="5">
    <source>
        <dbReference type="EMBL" id="CAB05135.1"/>
    </source>
</evidence>
<evidence type="ECO:0000259" key="4">
    <source>
        <dbReference type="Pfam" id="PF24512"/>
    </source>
</evidence>
<dbReference type="InterPro" id="IPR003366">
    <property type="entry name" value="CUB-like_dom"/>
</dbReference>
<dbReference type="Pfam" id="PF02408">
    <property type="entry name" value="CUB_2"/>
    <property type="match status" value="1"/>
</dbReference>
<dbReference type="OrthoDB" id="5840861at2759"/>
<keyword evidence="1" id="KW-0732">Signal</keyword>
<protein>
    <submittedName>
        <fullName evidence="5">CUB-like domain-containing protein</fullName>
    </submittedName>
</protein>
<evidence type="ECO:0000259" key="2">
    <source>
        <dbReference type="Pfam" id="PF02408"/>
    </source>
</evidence>
<dbReference type="PIR" id="T19644">
    <property type="entry name" value="T19644"/>
</dbReference>
<dbReference type="Pfam" id="PF24511">
    <property type="entry name" value="DUF7591"/>
    <property type="match status" value="1"/>
</dbReference>
<dbReference type="Bgee" id="WBGene00007872">
    <property type="expression patterns" value="Expressed in larva and 1 other cell type or tissue"/>
</dbReference>
<dbReference type="KEGG" id="cel:CELE_C32H11.9"/>
<gene>
    <name evidence="5" type="ORF">C32H11.9</name>
    <name evidence="5" type="ORF">CELE_C32H11.9</name>
</gene>
<name>Q9XUH4_CAEEL</name>
<dbReference type="PhylomeDB" id="Q9XUH4"/>
<dbReference type="Pfam" id="PF24512">
    <property type="entry name" value="DUF7592"/>
    <property type="match status" value="1"/>
</dbReference>
<dbReference type="HOGENOM" id="CLU_050114_1_0_1"/>
<dbReference type="PaxDb" id="6239-C32H11.9"/>
<dbReference type="OMA" id="WTENQPI"/>
<dbReference type="InParanoid" id="Q9XUH4"/>
<reference evidence="5" key="3">
    <citation type="submission" date="2023-02" db="EMBL/GenBank/DDBJ databases">
        <authorList>
            <consortium name="WormBase Consortium"/>
            <person name="WormBase"/>
        </authorList>
    </citation>
    <scope>NUCLEOTIDE SEQUENCE</scope>
    <source>
        <strain evidence="5">Bristol N2</strain>
    </source>
</reference>
<feature type="domain" description="DUF7592" evidence="4">
    <location>
        <begin position="176"/>
        <end position="236"/>
    </location>
</feature>
<evidence type="ECO:0000259" key="3">
    <source>
        <dbReference type="Pfam" id="PF24511"/>
    </source>
</evidence>
<dbReference type="UCSC" id="C32H11.9">
    <property type="organism name" value="c. elegans"/>
</dbReference>
<dbReference type="AlphaFoldDB" id="Q9XUH4"/>
<feature type="domain" description="CUB-like" evidence="2">
    <location>
        <begin position="25"/>
        <end position="146"/>
    </location>
</feature>
<feature type="domain" description="DUF7591" evidence="3">
    <location>
        <begin position="257"/>
        <end position="350"/>
    </location>
</feature>
<dbReference type="eggNOG" id="ENOG502R9TZ">
    <property type="taxonomic scope" value="Eukaryota"/>
</dbReference>
<dbReference type="PANTHER" id="PTHR47919:SF1">
    <property type="entry name" value="CUB-LIKE DOMAIN-CONTAINING PROTEIN"/>
    <property type="match status" value="1"/>
</dbReference>
<dbReference type="InterPro" id="IPR056013">
    <property type="entry name" value="DUF7591"/>
</dbReference>
<evidence type="ECO:0000256" key="1">
    <source>
        <dbReference type="SAM" id="SignalP"/>
    </source>
</evidence>
<dbReference type="FunCoup" id="Q9XUH4">
    <property type="interactions" value="173"/>
</dbReference>
<organism evidence="5">
    <name type="scientific">Caenorhabditis elegans</name>
    <dbReference type="NCBI Taxonomy" id="6239"/>
    <lineage>
        <taxon>Eukaryota</taxon>
        <taxon>Metazoa</taxon>
        <taxon>Ecdysozoa</taxon>
        <taxon>Nematoda</taxon>
        <taxon>Chromadorea</taxon>
        <taxon>Rhabditida</taxon>
        <taxon>Rhabditina</taxon>
        <taxon>Rhabditomorpha</taxon>
        <taxon>Rhabditoidea</taxon>
        <taxon>Rhabditidae</taxon>
        <taxon>Peloderinae</taxon>
        <taxon>Caenorhabditis</taxon>
    </lineage>
</organism>
<reference evidence="5" key="2">
    <citation type="submission" date="2003-03" db="EMBL/GenBank/DDBJ databases">
        <authorList>
            <person name="Sulson J.E."/>
            <person name="Waterston R."/>
        </authorList>
    </citation>
    <scope>NUCLEOTIDE SEQUENCE</scope>
    <source>
        <strain evidence="5">Bristol N2</strain>
    </source>
</reference>
<feature type="signal peptide" evidence="1">
    <location>
        <begin position="1"/>
        <end position="26"/>
    </location>
</feature>
<dbReference type="STRING" id="6239.C32H11.9.1"/>
<feature type="chain" id="PRO_5004336721" evidence="1">
    <location>
        <begin position="27"/>
        <end position="369"/>
    </location>
</feature>
<sequence>MPANSSVQMIRSTAFILAFLAVSVASFNCNGTTTIEAPSAPSNTTFYPRGWTGKGLTPRALPNQVCFFTVNVPKGYFATVTFNKRFNSTLGAYMVYSNHKMMMLNDNDRNPFIFTHPKFQINLAIGNSTTTPDTTFGFKVVWSKFPELQKNFVNITRGNAPIAVRPTSNLTTFVGENNSHISLMAFSMANSTLNHLLRQTLIFSGESVLDEFIGTLGQVLESKQQLTAYGNKISVHTFGLNSSIDYPLFMGQHFEDTNGTMMYQGANCPSSGNCTVTLNSHSGRSWTVTSFHGPEYIKSFKSFPDTAVINVYENRISNTTCVAKLTSSNYKKQLPLKVNGNMKFYELKGNGVYEMVLTRDATRASRLHI</sequence>
<accession>Q9XUH4</accession>
<dbReference type="InterPro" id="IPR056014">
    <property type="entry name" value="DUF7592"/>
</dbReference>
<dbReference type="PANTHER" id="PTHR47919">
    <property type="entry name" value="INFECTION RESPONSE PROTEIN-RELATED"/>
    <property type="match status" value="1"/>
</dbReference>
<reference evidence="5" key="1">
    <citation type="journal article" date="1998" name="Science">
        <title>Genome sequence of the nematode C. elegans: a platform for investigating biology.</title>
        <authorList>
            <consortium name="The C. elegans sequencing consortium"/>
            <person name="Sulson J.E."/>
            <person name="Waterston R."/>
        </authorList>
    </citation>
    <scope>NUCLEOTIDE SEQUENCE [LARGE SCALE GENOMIC DNA]</scope>
    <source>
        <strain evidence="5">Bristol N2</strain>
    </source>
</reference>
<proteinExistence type="predicted"/>